<evidence type="ECO:0000313" key="2">
    <source>
        <dbReference type="EMBL" id="CAA9296258.1"/>
    </source>
</evidence>
<feature type="non-terminal residue" evidence="2">
    <location>
        <position position="47"/>
    </location>
</feature>
<evidence type="ECO:0000256" key="1">
    <source>
        <dbReference type="SAM" id="MobiDB-lite"/>
    </source>
</evidence>
<reference evidence="2" key="1">
    <citation type="submission" date="2020-02" db="EMBL/GenBank/DDBJ databases">
        <authorList>
            <person name="Meier V. D."/>
        </authorList>
    </citation>
    <scope>NUCLEOTIDE SEQUENCE</scope>
    <source>
        <strain evidence="2">AVDCRST_MAG61</strain>
    </source>
</reference>
<gene>
    <name evidence="2" type="ORF">AVDCRST_MAG61-606</name>
</gene>
<feature type="region of interest" description="Disordered" evidence="1">
    <location>
        <begin position="1"/>
        <end position="47"/>
    </location>
</feature>
<protein>
    <submittedName>
        <fullName evidence="2">Uncharacterized protein</fullName>
    </submittedName>
</protein>
<name>A0A6J4K5I7_9ACTN</name>
<accession>A0A6J4K5I7</accession>
<organism evidence="2">
    <name type="scientific">uncultured Friedmanniella sp</name>
    <dbReference type="NCBI Taxonomy" id="335381"/>
    <lineage>
        <taxon>Bacteria</taxon>
        <taxon>Bacillati</taxon>
        <taxon>Actinomycetota</taxon>
        <taxon>Actinomycetes</taxon>
        <taxon>Propionibacteriales</taxon>
        <taxon>Nocardioidaceae</taxon>
        <taxon>Friedmanniella</taxon>
        <taxon>environmental samples</taxon>
    </lineage>
</organism>
<proteinExistence type="predicted"/>
<dbReference type="AlphaFoldDB" id="A0A6J4K5I7"/>
<sequence>TSPATRSTSRSCGRTSSPRARTTPSSTTRAGPSTPTPTARCTTSTRA</sequence>
<feature type="non-terminal residue" evidence="2">
    <location>
        <position position="1"/>
    </location>
</feature>
<dbReference type="EMBL" id="CADCTT010000092">
    <property type="protein sequence ID" value="CAA9296258.1"/>
    <property type="molecule type" value="Genomic_DNA"/>
</dbReference>